<keyword evidence="5" id="KW-0808">Transferase</keyword>
<dbReference type="InterPro" id="IPR036597">
    <property type="entry name" value="Fido-like_dom_sf"/>
</dbReference>
<dbReference type="PANTHER" id="PTHR13504:SF35">
    <property type="entry name" value="PROTEIN ADENYLYLTRANSFERASE SOFIC"/>
    <property type="match status" value="1"/>
</dbReference>
<keyword evidence="1" id="KW-0547">Nucleotide-binding</keyword>
<dbReference type="PROSITE" id="PS51459">
    <property type="entry name" value="FIDO"/>
    <property type="match status" value="1"/>
</dbReference>
<dbReference type="RefSeq" id="WP_145069738.1">
    <property type="nucleotide sequence ID" value="NZ_CP036287.1"/>
</dbReference>
<dbReference type="InterPro" id="IPR025758">
    <property type="entry name" value="Fic/DOC_N"/>
</dbReference>
<feature type="binding site" evidence="1">
    <location>
        <begin position="200"/>
        <end position="206"/>
    </location>
    <ligand>
        <name>ATP</name>
        <dbReference type="ChEBI" id="CHEBI:30616"/>
    </ligand>
</feature>
<evidence type="ECO:0000256" key="1">
    <source>
        <dbReference type="PIRSR" id="PIRSR038925-1"/>
    </source>
</evidence>
<evidence type="ECO:0000259" key="4">
    <source>
        <dbReference type="PROSITE" id="PS51459"/>
    </source>
</evidence>
<dbReference type="GO" id="GO:0016779">
    <property type="term" value="F:nucleotidyltransferase activity"/>
    <property type="evidence" value="ECO:0007669"/>
    <property type="project" value="UniProtKB-KW"/>
</dbReference>
<dbReference type="Pfam" id="PF21248">
    <property type="entry name" value="SoFic-like_C"/>
    <property type="match status" value="1"/>
</dbReference>
<dbReference type="KEGG" id="pbap:Pla133_47680"/>
<dbReference type="GO" id="GO:0005524">
    <property type="term" value="F:ATP binding"/>
    <property type="evidence" value="ECO:0007669"/>
    <property type="project" value="UniProtKB-KW"/>
</dbReference>
<feature type="domain" description="Fido" evidence="4">
    <location>
        <begin position="118"/>
        <end position="259"/>
    </location>
</feature>
<dbReference type="SUPFAM" id="SSF140931">
    <property type="entry name" value="Fic-like"/>
    <property type="match status" value="1"/>
</dbReference>
<dbReference type="InterPro" id="IPR040198">
    <property type="entry name" value="Fido_containing"/>
</dbReference>
<dbReference type="Pfam" id="PF02661">
    <property type="entry name" value="Fic"/>
    <property type="match status" value="1"/>
</dbReference>
<dbReference type="Pfam" id="PF13784">
    <property type="entry name" value="Fic_N"/>
    <property type="match status" value="1"/>
</dbReference>
<evidence type="ECO:0000256" key="2">
    <source>
        <dbReference type="PIRSR" id="PIRSR640198-1"/>
    </source>
</evidence>
<dbReference type="EMBL" id="CP036287">
    <property type="protein sequence ID" value="QDU69647.1"/>
    <property type="molecule type" value="Genomic_DNA"/>
</dbReference>
<reference evidence="5 6" key="1">
    <citation type="submission" date="2019-02" db="EMBL/GenBank/DDBJ databases">
        <title>Deep-cultivation of Planctomycetes and their phenomic and genomic characterization uncovers novel biology.</title>
        <authorList>
            <person name="Wiegand S."/>
            <person name="Jogler M."/>
            <person name="Boedeker C."/>
            <person name="Pinto D."/>
            <person name="Vollmers J."/>
            <person name="Rivas-Marin E."/>
            <person name="Kohn T."/>
            <person name="Peeters S.H."/>
            <person name="Heuer A."/>
            <person name="Rast P."/>
            <person name="Oberbeckmann S."/>
            <person name="Bunk B."/>
            <person name="Jeske O."/>
            <person name="Meyerdierks A."/>
            <person name="Storesund J.E."/>
            <person name="Kallscheuer N."/>
            <person name="Luecker S."/>
            <person name="Lage O.M."/>
            <person name="Pohl T."/>
            <person name="Merkel B.J."/>
            <person name="Hornburger P."/>
            <person name="Mueller R.-W."/>
            <person name="Bruemmer F."/>
            <person name="Labrenz M."/>
            <person name="Spormann A.M."/>
            <person name="Op den Camp H."/>
            <person name="Overmann J."/>
            <person name="Amann R."/>
            <person name="Jetten M.S.M."/>
            <person name="Mascher T."/>
            <person name="Medema M.H."/>
            <person name="Devos D.P."/>
            <person name="Kaster A.-K."/>
            <person name="Ovreas L."/>
            <person name="Rohde M."/>
            <person name="Galperin M.Y."/>
            <person name="Jogler C."/>
        </authorList>
    </citation>
    <scope>NUCLEOTIDE SEQUENCE [LARGE SCALE GENOMIC DNA]</scope>
    <source>
        <strain evidence="5 6">Pla133</strain>
    </source>
</reference>
<protein>
    <submittedName>
        <fullName evidence="5">Adenosine monophosphate-protein transferase SoFic</fullName>
        <ecNumber evidence="5">2.7.7.-</ecNumber>
    </submittedName>
</protein>
<name>A0A518BRP3_9BACT</name>
<dbReference type="InterPro" id="IPR026287">
    <property type="entry name" value="SoFic-like"/>
</dbReference>
<keyword evidence="6" id="KW-1185">Reference proteome</keyword>
<sequence length="362" mass="40740">MSPWDPTRPYDELPLLPPPGELETKAVLKRCIDASRALAEVGQAAGRLPSPEILIRTMPLLEAQASSAIENIVTTTDALFREVASDVAGDPATKEARRYAQALLEAFGDLERRPITTGLAERICTRLRGIDMTVRSVPGTTLRNAQTGEVVYTPPSGEGHLRQLVANWERFVNEEQEPDPLVRLAVAHYQFEAIHPFIDGNGRTGRILNSLFLVQAGLLPLPIVYLSRYIIAHRDEYYCSLRAVTSDDAWEPWILYVLDGIAQTSRWTLARVEAIELLMGQTAAELREAAPKLYSHELVQLLFERPYCRIGDVTERCEVVRQTASKWLRELATIGILREEVHGREKLFVFPRYLKLLTSDDL</sequence>
<keyword evidence="1" id="KW-0067">ATP-binding</keyword>
<organism evidence="5 6">
    <name type="scientific">Engelhardtia mirabilis</name>
    <dbReference type="NCBI Taxonomy" id="2528011"/>
    <lineage>
        <taxon>Bacteria</taxon>
        <taxon>Pseudomonadati</taxon>
        <taxon>Planctomycetota</taxon>
        <taxon>Planctomycetia</taxon>
        <taxon>Planctomycetia incertae sedis</taxon>
        <taxon>Engelhardtia</taxon>
    </lineage>
</organism>
<dbReference type="EC" id="2.7.7.-" evidence="5"/>
<evidence type="ECO:0000313" key="5">
    <source>
        <dbReference type="EMBL" id="QDU69647.1"/>
    </source>
</evidence>
<feature type="binding site" evidence="3">
    <location>
        <begin position="237"/>
        <end position="238"/>
    </location>
    <ligand>
        <name>ATP</name>
        <dbReference type="ChEBI" id="CHEBI:30616"/>
    </ligand>
</feature>
<evidence type="ECO:0000256" key="3">
    <source>
        <dbReference type="PIRSR" id="PIRSR640198-2"/>
    </source>
</evidence>
<feature type="binding site" evidence="3">
    <location>
        <begin position="199"/>
        <end position="206"/>
    </location>
    <ligand>
        <name>ATP</name>
        <dbReference type="ChEBI" id="CHEBI:30616"/>
    </ligand>
</feature>
<dbReference type="PANTHER" id="PTHR13504">
    <property type="entry name" value="FIDO DOMAIN-CONTAINING PROTEIN DDB_G0283145"/>
    <property type="match status" value="1"/>
</dbReference>
<feature type="active site" evidence="2">
    <location>
        <position position="195"/>
    </location>
</feature>
<gene>
    <name evidence="5" type="ORF">Pla133_47680</name>
</gene>
<feature type="binding site" evidence="1">
    <location>
        <position position="237"/>
    </location>
    <ligand>
        <name>ATP</name>
        <dbReference type="ChEBI" id="CHEBI:30616"/>
    </ligand>
</feature>
<evidence type="ECO:0000313" key="6">
    <source>
        <dbReference type="Proteomes" id="UP000316921"/>
    </source>
</evidence>
<dbReference type="PIRSF" id="PIRSF038925">
    <property type="entry name" value="AMP-prot_trans"/>
    <property type="match status" value="1"/>
</dbReference>
<dbReference type="Gene3D" id="1.10.3290.10">
    <property type="entry name" value="Fido-like domain"/>
    <property type="match status" value="1"/>
</dbReference>
<dbReference type="InterPro" id="IPR048770">
    <property type="entry name" value="SoFic-like_C"/>
</dbReference>
<dbReference type="Proteomes" id="UP000316921">
    <property type="component" value="Chromosome"/>
</dbReference>
<dbReference type="InterPro" id="IPR003812">
    <property type="entry name" value="Fido"/>
</dbReference>
<accession>A0A518BRP3</accession>
<dbReference type="AlphaFoldDB" id="A0A518BRP3"/>
<feature type="binding site" evidence="1">
    <location>
        <position position="195"/>
    </location>
    <ligand>
        <name>ATP</name>
        <dbReference type="ChEBI" id="CHEBI:30616"/>
    </ligand>
</feature>
<keyword evidence="5" id="KW-0548">Nucleotidyltransferase</keyword>
<proteinExistence type="predicted"/>
<feature type="binding site" evidence="1">
    <location>
        <position position="70"/>
    </location>
    <ligand>
        <name>ATP</name>
        <dbReference type="ChEBI" id="CHEBI:30616"/>
    </ligand>
</feature>